<accession>A0ABV6Z2H1</accession>
<evidence type="ECO:0000256" key="2">
    <source>
        <dbReference type="ARBA" id="ARBA00023186"/>
    </source>
</evidence>
<dbReference type="EMBL" id="JBHPBY010000345">
    <property type="protein sequence ID" value="MFC1852653.1"/>
    <property type="molecule type" value="Genomic_DNA"/>
</dbReference>
<gene>
    <name evidence="3" type="ORF">ACFL27_20840</name>
</gene>
<keyword evidence="2" id="KW-0143">Chaperone</keyword>
<sequence length="85" mass="9315">MLQNQTDVRVEAECREYGTIVEDALNATRAAGEEGVVPGSGVVFLRAGKVLDAMALELEMQLGVTITKKDWSNMTLLRAQCREDT</sequence>
<keyword evidence="4" id="KW-1185">Reference proteome</keyword>
<protein>
    <submittedName>
        <fullName evidence="3">Uncharacterized protein</fullName>
    </submittedName>
</protein>
<dbReference type="Gene3D" id="3.30.260.10">
    <property type="entry name" value="TCP-1-like chaperonin intermediate domain"/>
    <property type="match status" value="1"/>
</dbReference>
<comment type="caution">
    <text evidence="3">The sequence shown here is derived from an EMBL/GenBank/DDBJ whole genome shotgun (WGS) entry which is preliminary data.</text>
</comment>
<dbReference type="Proteomes" id="UP001594351">
    <property type="component" value="Unassembled WGS sequence"/>
</dbReference>
<name>A0ABV6Z2H1_UNCC1</name>
<dbReference type="InterPro" id="IPR027413">
    <property type="entry name" value="GROEL-like_equatorial_sf"/>
</dbReference>
<dbReference type="Gene3D" id="1.10.560.10">
    <property type="entry name" value="GroEL-like equatorial domain"/>
    <property type="match status" value="1"/>
</dbReference>
<evidence type="ECO:0000256" key="1">
    <source>
        <dbReference type="ARBA" id="ARBA00006607"/>
    </source>
</evidence>
<dbReference type="InterPro" id="IPR027410">
    <property type="entry name" value="TCP-1-like_intermed_sf"/>
</dbReference>
<reference evidence="3 4" key="1">
    <citation type="submission" date="2024-09" db="EMBL/GenBank/DDBJ databases">
        <title>Laminarin stimulates single cell rates of sulfate reduction while oxygen inhibits transcriptomic activity in coastal marine sediment.</title>
        <authorList>
            <person name="Lindsay M."/>
            <person name="Orcutt B."/>
            <person name="Emerson D."/>
            <person name="Stepanauskas R."/>
            <person name="D'Angelo T."/>
        </authorList>
    </citation>
    <scope>NUCLEOTIDE SEQUENCE [LARGE SCALE GENOMIC DNA]</scope>
    <source>
        <strain evidence="3">SAG AM-311-K15</strain>
    </source>
</reference>
<dbReference type="InterPro" id="IPR001844">
    <property type="entry name" value="Cpn60/GroEL"/>
</dbReference>
<evidence type="ECO:0000313" key="4">
    <source>
        <dbReference type="Proteomes" id="UP001594351"/>
    </source>
</evidence>
<evidence type="ECO:0000313" key="3">
    <source>
        <dbReference type="EMBL" id="MFC1852653.1"/>
    </source>
</evidence>
<dbReference type="PANTHER" id="PTHR45633">
    <property type="entry name" value="60 KDA HEAT SHOCK PROTEIN, MITOCHONDRIAL"/>
    <property type="match status" value="1"/>
</dbReference>
<comment type="similarity">
    <text evidence="1">Belongs to the chaperonin (HSP60) family.</text>
</comment>
<organism evidence="3 4">
    <name type="scientific">candidate division CSSED10-310 bacterium</name>
    <dbReference type="NCBI Taxonomy" id="2855610"/>
    <lineage>
        <taxon>Bacteria</taxon>
        <taxon>Bacteria division CSSED10-310</taxon>
    </lineage>
</organism>
<proteinExistence type="inferred from homology"/>